<evidence type="ECO:0000313" key="1">
    <source>
        <dbReference type="EMBL" id="KAH7261909.1"/>
    </source>
</evidence>
<accession>A0A8K0S8U6</accession>
<dbReference type="Proteomes" id="UP000813427">
    <property type="component" value="Unassembled WGS sequence"/>
</dbReference>
<protein>
    <submittedName>
        <fullName evidence="1">Uncharacterized protein</fullName>
    </submittedName>
</protein>
<evidence type="ECO:0000313" key="2">
    <source>
        <dbReference type="Proteomes" id="UP000813427"/>
    </source>
</evidence>
<comment type="caution">
    <text evidence="1">The sequence shown here is derived from an EMBL/GenBank/DDBJ whole genome shotgun (WGS) entry which is preliminary data.</text>
</comment>
<keyword evidence="2" id="KW-1185">Reference proteome</keyword>
<dbReference type="EMBL" id="JAGPXF010000001">
    <property type="protein sequence ID" value="KAH7261909.1"/>
    <property type="molecule type" value="Genomic_DNA"/>
</dbReference>
<gene>
    <name evidence="1" type="ORF">BKA59DRAFT_6220</name>
</gene>
<sequence length="147" mass="16983">MILVVSLRRIPAMVRHLKTVIGCLFALTRSNSEADDRAAPCRLTNHDISGKETCLESDDSVRRGCEGQGPRNKVAQVCRQKGPLCFFRHHIRTEYLLHYTELTRQYSRCLSRCSPQTHSEIRLSARICFYLFEETVINFAAQYDEYP</sequence>
<dbReference type="AlphaFoldDB" id="A0A8K0S8U6"/>
<organism evidence="1 2">
    <name type="scientific">Fusarium tricinctum</name>
    <dbReference type="NCBI Taxonomy" id="61284"/>
    <lineage>
        <taxon>Eukaryota</taxon>
        <taxon>Fungi</taxon>
        <taxon>Dikarya</taxon>
        <taxon>Ascomycota</taxon>
        <taxon>Pezizomycotina</taxon>
        <taxon>Sordariomycetes</taxon>
        <taxon>Hypocreomycetidae</taxon>
        <taxon>Hypocreales</taxon>
        <taxon>Nectriaceae</taxon>
        <taxon>Fusarium</taxon>
        <taxon>Fusarium tricinctum species complex</taxon>
    </lineage>
</organism>
<proteinExistence type="predicted"/>
<reference evidence="1" key="1">
    <citation type="journal article" date="2021" name="Nat. Commun.">
        <title>Genetic determinants of endophytism in the Arabidopsis root mycobiome.</title>
        <authorList>
            <person name="Mesny F."/>
            <person name="Miyauchi S."/>
            <person name="Thiergart T."/>
            <person name="Pickel B."/>
            <person name="Atanasova L."/>
            <person name="Karlsson M."/>
            <person name="Huettel B."/>
            <person name="Barry K.W."/>
            <person name="Haridas S."/>
            <person name="Chen C."/>
            <person name="Bauer D."/>
            <person name="Andreopoulos W."/>
            <person name="Pangilinan J."/>
            <person name="LaButti K."/>
            <person name="Riley R."/>
            <person name="Lipzen A."/>
            <person name="Clum A."/>
            <person name="Drula E."/>
            <person name="Henrissat B."/>
            <person name="Kohler A."/>
            <person name="Grigoriev I.V."/>
            <person name="Martin F.M."/>
            <person name="Hacquard S."/>
        </authorList>
    </citation>
    <scope>NUCLEOTIDE SEQUENCE</scope>
    <source>
        <strain evidence="1">MPI-SDFR-AT-0068</strain>
    </source>
</reference>
<name>A0A8K0S8U6_9HYPO</name>